<dbReference type="Proteomes" id="UP001168505">
    <property type="component" value="Unassembled WGS sequence"/>
</dbReference>
<dbReference type="EMBL" id="JAUEIR010000005">
    <property type="protein sequence ID" value="MDN0069252.1"/>
    <property type="molecule type" value="Genomic_DNA"/>
</dbReference>
<reference evidence="5" key="1">
    <citation type="submission" date="2023-06" db="EMBL/GenBank/DDBJ databases">
        <authorList>
            <person name="Zeman M."/>
            <person name="Kubasova T."/>
            <person name="Jahodarova E."/>
            <person name="Nykrynova M."/>
            <person name="Rychlik I."/>
        </authorList>
    </citation>
    <scope>NUCLEOTIDE SEQUENCE</scope>
    <source>
        <strain evidence="5">15_COKtk</strain>
    </source>
</reference>
<dbReference type="PRINTS" id="PR00778">
    <property type="entry name" value="HTHARSR"/>
</dbReference>
<dbReference type="GO" id="GO:0003677">
    <property type="term" value="F:DNA binding"/>
    <property type="evidence" value="ECO:0007669"/>
    <property type="project" value="UniProtKB-KW"/>
</dbReference>
<reference evidence="5" key="2">
    <citation type="submission" date="2023-08" db="EMBL/GenBank/DDBJ databases">
        <title>Identification and characterization of horizontal gene transfer across gut microbiota members of farm animals based on homology search.</title>
        <authorList>
            <person name="Schwarzerova J."/>
            <person name="Nykrynova M."/>
            <person name="Jureckova K."/>
            <person name="Cejkova D."/>
            <person name="Rychlik I."/>
        </authorList>
    </citation>
    <scope>NUCLEOTIDE SEQUENCE</scope>
    <source>
        <strain evidence="5">15_COKtk</strain>
    </source>
</reference>
<dbReference type="NCBIfam" id="NF033788">
    <property type="entry name" value="HTH_metalloreg"/>
    <property type="match status" value="1"/>
</dbReference>
<dbReference type="PANTHER" id="PTHR43132">
    <property type="entry name" value="ARSENICAL RESISTANCE OPERON REPRESSOR ARSR-RELATED"/>
    <property type="match status" value="1"/>
</dbReference>
<dbReference type="SUPFAM" id="SSF46785">
    <property type="entry name" value="Winged helix' DNA-binding domain"/>
    <property type="match status" value="1"/>
</dbReference>
<sequence>MRDPCDSERESIEPREPADSAWDAFAPRRMTELAEEFSSCRQVFIALGNESRQQIFIELLRHWGGMRVGELTVCVNLSRPAVSHHLKVLREAGLVDMYEVGTRNFYHVSADLALWARMARLAGDAEGFVRQVARRAESAGDGCGGKRVE</sequence>
<evidence type="ECO:0000313" key="6">
    <source>
        <dbReference type="Proteomes" id="UP001168505"/>
    </source>
</evidence>
<evidence type="ECO:0000256" key="1">
    <source>
        <dbReference type="ARBA" id="ARBA00023015"/>
    </source>
</evidence>
<protein>
    <submittedName>
        <fullName evidence="5">Metalloregulator ArsR/SmtB family transcription factor</fullName>
    </submittedName>
</protein>
<dbReference type="Pfam" id="PF01022">
    <property type="entry name" value="HTH_5"/>
    <property type="match status" value="1"/>
</dbReference>
<dbReference type="GO" id="GO:0003700">
    <property type="term" value="F:DNA-binding transcription factor activity"/>
    <property type="evidence" value="ECO:0007669"/>
    <property type="project" value="InterPro"/>
</dbReference>
<name>A0AAW7JQD1_9ACTN</name>
<keyword evidence="1" id="KW-0805">Transcription regulation</keyword>
<dbReference type="SMART" id="SM00418">
    <property type="entry name" value="HTH_ARSR"/>
    <property type="match status" value="1"/>
</dbReference>
<dbReference type="PANTHER" id="PTHR43132:SF6">
    <property type="entry name" value="HTH-TYPE TRANSCRIPTIONAL REPRESSOR CZRA"/>
    <property type="match status" value="1"/>
</dbReference>
<evidence type="ECO:0000259" key="4">
    <source>
        <dbReference type="PROSITE" id="PS50987"/>
    </source>
</evidence>
<accession>A0AAW7JQD1</accession>
<evidence type="ECO:0000256" key="2">
    <source>
        <dbReference type="ARBA" id="ARBA00023125"/>
    </source>
</evidence>
<comment type="caution">
    <text evidence="5">The sequence shown here is derived from an EMBL/GenBank/DDBJ whole genome shotgun (WGS) entry which is preliminary data.</text>
</comment>
<dbReference type="RefSeq" id="WP_204588443.1">
    <property type="nucleotide sequence ID" value="NZ_JAUEIR010000005.1"/>
</dbReference>
<dbReference type="CDD" id="cd00090">
    <property type="entry name" value="HTH_ARSR"/>
    <property type="match status" value="1"/>
</dbReference>
<dbReference type="AlphaFoldDB" id="A0AAW7JQD1"/>
<dbReference type="PROSITE" id="PS50987">
    <property type="entry name" value="HTH_ARSR_2"/>
    <property type="match status" value="1"/>
</dbReference>
<evidence type="ECO:0000313" key="5">
    <source>
        <dbReference type="EMBL" id="MDN0069252.1"/>
    </source>
</evidence>
<organism evidence="5 6">
    <name type="scientific">Collinsella ihumii</name>
    <dbReference type="NCBI Taxonomy" id="1720204"/>
    <lineage>
        <taxon>Bacteria</taxon>
        <taxon>Bacillati</taxon>
        <taxon>Actinomycetota</taxon>
        <taxon>Coriobacteriia</taxon>
        <taxon>Coriobacteriales</taxon>
        <taxon>Coriobacteriaceae</taxon>
        <taxon>Collinsella</taxon>
    </lineage>
</organism>
<dbReference type="InterPro" id="IPR036390">
    <property type="entry name" value="WH_DNA-bd_sf"/>
</dbReference>
<evidence type="ECO:0000256" key="3">
    <source>
        <dbReference type="ARBA" id="ARBA00023163"/>
    </source>
</evidence>
<dbReference type="InterPro" id="IPR036388">
    <property type="entry name" value="WH-like_DNA-bd_sf"/>
</dbReference>
<gene>
    <name evidence="5" type="ORF">QVN40_05960</name>
</gene>
<dbReference type="Gene3D" id="1.10.10.10">
    <property type="entry name" value="Winged helix-like DNA-binding domain superfamily/Winged helix DNA-binding domain"/>
    <property type="match status" value="1"/>
</dbReference>
<dbReference type="InterPro" id="IPR051011">
    <property type="entry name" value="Metal_resp_trans_reg"/>
</dbReference>
<proteinExistence type="predicted"/>
<keyword evidence="3" id="KW-0804">Transcription</keyword>
<keyword evidence="2" id="KW-0238">DNA-binding</keyword>
<feature type="domain" description="HTH arsR-type" evidence="4">
    <location>
        <begin position="33"/>
        <end position="133"/>
    </location>
</feature>
<dbReference type="InterPro" id="IPR001845">
    <property type="entry name" value="HTH_ArsR_DNA-bd_dom"/>
</dbReference>
<dbReference type="InterPro" id="IPR011991">
    <property type="entry name" value="ArsR-like_HTH"/>
</dbReference>